<dbReference type="EMBL" id="UINC01059932">
    <property type="protein sequence ID" value="SVB83891.1"/>
    <property type="molecule type" value="Genomic_DNA"/>
</dbReference>
<accession>A0A382HBP6</accession>
<reference evidence="1" key="1">
    <citation type="submission" date="2018-05" db="EMBL/GenBank/DDBJ databases">
        <authorList>
            <person name="Lanie J.A."/>
            <person name="Ng W.-L."/>
            <person name="Kazmierczak K.M."/>
            <person name="Andrzejewski T.M."/>
            <person name="Davidsen T.M."/>
            <person name="Wayne K.J."/>
            <person name="Tettelin H."/>
            <person name="Glass J.I."/>
            <person name="Rusch D."/>
            <person name="Podicherti R."/>
            <person name="Tsui H.-C.T."/>
            <person name="Winkler M.E."/>
        </authorList>
    </citation>
    <scope>NUCLEOTIDE SEQUENCE</scope>
</reference>
<dbReference type="InterPro" id="IPR021145">
    <property type="entry name" value="Portal_protein_SPP1_Gp6-like"/>
</dbReference>
<dbReference type="AlphaFoldDB" id="A0A382HBP6"/>
<evidence type="ECO:0000313" key="1">
    <source>
        <dbReference type="EMBL" id="SVB83891.1"/>
    </source>
</evidence>
<gene>
    <name evidence="1" type="ORF">METZ01_LOCUS236745</name>
</gene>
<dbReference type="Pfam" id="PF05133">
    <property type="entry name" value="SPP1_portal"/>
    <property type="match status" value="1"/>
</dbReference>
<sequence>MKLEDKHPYYEKYISRWNYYNTSFKGGEDYRLSHLGLLRKYLFEEDAPGDQYGQRLEYTALDNLVKLVIDTYRSFLFRNTPVRTFGDLQDNIIVQRFQNDIDFEEQNLNEFMRSANDAAMVYGHVWIMVTKGWQEGVSTVEQEIANDIRPYAKLFTPENVIDWKFRKETNGSEKLSYLKTQEEVTIDITRYIVWTEEEIVTYEVNSEKETTELIETQKNDIGEIPFVILKANRGPVKGIGRSDIADVAKIQQAVFNLLSEAEQGVRISNHPTLVKTEETSAMAGAGSVISMDSQTDPALKPYLIEPSGTNISSIMTMINAHIEAMLRMTHLGAIMAAKGLSVKSGIALATEFEMLNTRLADKSSKLEQAEQNVWRLFWRYSGLVEPKEFNVMYHKSFDLRDQHADLALYAQALSLNVPSRTFNQEL</sequence>
<organism evidence="1">
    <name type="scientific">marine metagenome</name>
    <dbReference type="NCBI Taxonomy" id="408172"/>
    <lineage>
        <taxon>unclassified sequences</taxon>
        <taxon>metagenomes</taxon>
        <taxon>ecological metagenomes</taxon>
    </lineage>
</organism>
<name>A0A382HBP6_9ZZZZ</name>
<proteinExistence type="predicted"/>
<evidence type="ECO:0008006" key="2">
    <source>
        <dbReference type="Google" id="ProtNLM"/>
    </source>
</evidence>
<protein>
    <recommendedName>
        <fullName evidence="2">Portal protein</fullName>
    </recommendedName>
</protein>
<feature type="non-terminal residue" evidence="1">
    <location>
        <position position="426"/>
    </location>
</feature>